<reference evidence="1 2" key="1">
    <citation type="journal article" date="2019" name="Nat. Ecol. Evol.">
        <title>Megaphylogeny resolves global patterns of mushroom evolution.</title>
        <authorList>
            <person name="Varga T."/>
            <person name="Krizsan K."/>
            <person name="Foldi C."/>
            <person name="Dima B."/>
            <person name="Sanchez-Garcia M."/>
            <person name="Sanchez-Ramirez S."/>
            <person name="Szollosi G.J."/>
            <person name="Szarkandi J.G."/>
            <person name="Papp V."/>
            <person name="Albert L."/>
            <person name="Andreopoulos W."/>
            <person name="Angelini C."/>
            <person name="Antonin V."/>
            <person name="Barry K.W."/>
            <person name="Bougher N.L."/>
            <person name="Buchanan P."/>
            <person name="Buyck B."/>
            <person name="Bense V."/>
            <person name="Catcheside P."/>
            <person name="Chovatia M."/>
            <person name="Cooper J."/>
            <person name="Damon W."/>
            <person name="Desjardin D."/>
            <person name="Finy P."/>
            <person name="Geml J."/>
            <person name="Haridas S."/>
            <person name="Hughes K."/>
            <person name="Justo A."/>
            <person name="Karasinski D."/>
            <person name="Kautmanova I."/>
            <person name="Kiss B."/>
            <person name="Kocsube S."/>
            <person name="Kotiranta H."/>
            <person name="LaButti K.M."/>
            <person name="Lechner B.E."/>
            <person name="Liimatainen K."/>
            <person name="Lipzen A."/>
            <person name="Lukacs Z."/>
            <person name="Mihaltcheva S."/>
            <person name="Morgado L.N."/>
            <person name="Niskanen T."/>
            <person name="Noordeloos M.E."/>
            <person name="Ohm R.A."/>
            <person name="Ortiz-Santana B."/>
            <person name="Ovrebo C."/>
            <person name="Racz N."/>
            <person name="Riley R."/>
            <person name="Savchenko A."/>
            <person name="Shiryaev A."/>
            <person name="Soop K."/>
            <person name="Spirin V."/>
            <person name="Szebenyi C."/>
            <person name="Tomsovsky M."/>
            <person name="Tulloss R.E."/>
            <person name="Uehling J."/>
            <person name="Grigoriev I.V."/>
            <person name="Vagvolgyi C."/>
            <person name="Papp T."/>
            <person name="Martin F.M."/>
            <person name="Miettinen O."/>
            <person name="Hibbett D.S."/>
            <person name="Nagy L.G."/>
        </authorList>
    </citation>
    <scope>NUCLEOTIDE SEQUENCE [LARGE SCALE GENOMIC DNA]</scope>
    <source>
        <strain evidence="1 2">CBS 166.37</strain>
    </source>
</reference>
<protein>
    <submittedName>
        <fullName evidence="1">Uncharacterized protein</fullName>
    </submittedName>
</protein>
<keyword evidence="2" id="KW-1185">Reference proteome</keyword>
<accession>A0A5C3LWZ5</accession>
<dbReference type="Proteomes" id="UP000308652">
    <property type="component" value="Unassembled WGS sequence"/>
</dbReference>
<sequence>MQTSCLKLLQSELLLSDNPILSSKSLSQPPGVAHPKQSSHFVILILSAAGEDAPPPLFFFDCGPFDIDGGGRVLRDGNSCYVVYNGK</sequence>
<dbReference type="AlphaFoldDB" id="A0A5C3LWZ5"/>
<gene>
    <name evidence="1" type="ORF">BDQ12DRAFT_691395</name>
</gene>
<proteinExistence type="predicted"/>
<evidence type="ECO:0000313" key="1">
    <source>
        <dbReference type="EMBL" id="TFK33301.1"/>
    </source>
</evidence>
<evidence type="ECO:0000313" key="2">
    <source>
        <dbReference type="Proteomes" id="UP000308652"/>
    </source>
</evidence>
<dbReference type="EMBL" id="ML213651">
    <property type="protein sequence ID" value="TFK33301.1"/>
    <property type="molecule type" value="Genomic_DNA"/>
</dbReference>
<organism evidence="1 2">
    <name type="scientific">Crucibulum laeve</name>
    <dbReference type="NCBI Taxonomy" id="68775"/>
    <lineage>
        <taxon>Eukaryota</taxon>
        <taxon>Fungi</taxon>
        <taxon>Dikarya</taxon>
        <taxon>Basidiomycota</taxon>
        <taxon>Agaricomycotina</taxon>
        <taxon>Agaricomycetes</taxon>
        <taxon>Agaricomycetidae</taxon>
        <taxon>Agaricales</taxon>
        <taxon>Agaricineae</taxon>
        <taxon>Nidulariaceae</taxon>
        <taxon>Crucibulum</taxon>
    </lineage>
</organism>
<name>A0A5C3LWZ5_9AGAR</name>